<dbReference type="InterPro" id="IPR016888">
    <property type="entry name" value="UCP028498"/>
</dbReference>
<evidence type="ECO:0000313" key="2">
    <source>
        <dbReference type="Proteomes" id="UP000188929"/>
    </source>
</evidence>
<proteinExistence type="predicted"/>
<gene>
    <name evidence="1" type="ORF">BL253_21500</name>
</gene>
<dbReference type="OrthoDB" id="162563at2"/>
<evidence type="ECO:0000313" key="1">
    <source>
        <dbReference type="EMBL" id="ONH27804.1"/>
    </source>
</evidence>
<accession>A0A1V2I7D4</accession>
<name>A0A1V2I7D4_9ACTN</name>
<evidence type="ECO:0008006" key="3">
    <source>
        <dbReference type="Google" id="ProtNLM"/>
    </source>
</evidence>
<comment type="caution">
    <text evidence="1">The sequence shown here is derived from an EMBL/GenBank/DDBJ whole genome shotgun (WGS) entry which is preliminary data.</text>
</comment>
<dbReference type="AlphaFoldDB" id="A0A1V2I7D4"/>
<dbReference type="RefSeq" id="WP_076818970.1">
    <property type="nucleotide sequence ID" value="NZ_MOMC01000044.1"/>
</dbReference>
<dbReference type="STRING" id="1834516.BL253_21500"/>
<protein>
    <recommendedName>
        <fullName evidence="3">DUF2255 family protein</fullName>
    </recommendedName>
</protein>
<dbReference type="EMBL" id="MOMC01000044">
    <property type="protein sequence ID" value="ONH27804.1"/>
    <property type="molecule type" value="Genomic_DNA"/>
</dbReference>
<dbReference type="Proteomes" id="UP000188929">
    <property type="component" value="Unassembled WGS sequence"/>
</dbReference>
<dbReference type="Pfam" id="PF10012">
    <property type="entry name" value="DUF2255"/>
    <property type="match status" value="1"/>
</dbReference>
<reference evidence="2" key="1">
    <citation type="submission" date="2016-10" db="EMBL/GenBank/DDBJ databases">
        <title>Frankia sp. NRRL B-16386 Genome sequencing.</title>
        <authorList>
            <person name="Ghodhbane-Gtari F."/>
            <person name="Swanson E."/>
            <person name="Gueddou A."/>
            <person name="Hezbri K."/>
            <person name="Ktari K."/>
            <person name="Nouioui I."/>
            <person name="Morris K."/>
            <person name="Simpson S."/>
            <person name="Abebe-Akele F."/>
            <person name="Thomas K."/>
            <person name="Gtari M."/>
            <person name="Tisa L.S."/>
        </authorList>
    </citation>
    <scope>NUCLEOTIDE SEQUENCE [LARGE SCALE GENOMIC DNA]</scope>
    <source>
        <strain evidence="2">NRRL B-16386</strain>
    </source>
</reference>
<sequence>MSAWMTSELDALGGADELTITTSRPDGTLRGYVPIWVVRVGDEVYVRSYRGPDGSWFRHAAAQGVAHIRAAGVDRDVAVTAAPSARESVDRAYSTKYARYGDSYLRPMVTDTAAGTTLRLTPTD</sequence>
<organism evidence="1 2">
    <name type="scientific">Pseudofrankia asymbiotica</name>
    <dbReference type="NCBI Taxonomy" id="1834516"/>
    <lineage>
        <taxon>Bacteria</taxon>
        <taxon>Bacillati</taxon>
        <taxon>Actinomycetota</taxon>
        <taxon>Actinomycetes</taxon>
        <taxon>Frankiales</taxon>
        <taxon>Frankiaceae</taxon>
        <taxon>Pseudofrankia</taxon>
    </lineage>
</organism>
<keyword evidence="2" id="KW-1185">Reference proteome</keyword>